<keyword evidence="7" id="KW-1185">Reference proteome</keyword>
<dbReference type="PROSITE" id="PS00107">
    <property type="entry name" value="PROTEIN_KINASE_ATP"/>
    <property type="match status" value="1"/>
</dbReference>
<evidence type="ECO:0000259" key="5">
    <source>
        <dbReference type="PROSITE" id="PS50011"/>
    </source>
</evidence>
<dbReference type="Pfam" id="PF00069">
    <property type="entry name" value="Pkinase"/>
    <property type="match status" value="1"/>
</dbReference>
<accession>A0ABQ9WUE7</accession>
<feature type="domain" description="Protein kinase" evidence="5">
    <location>
        <begin position="21"/>
        <end position="251"/>
    </location>
</feature>
<dbReference type="GO" id="GO:0004674">
    <property type="term" value="F:protein serine/threonine kinase activity"/>
    <property type="evidence" value="ECO:0007669"/>
    <property type="project" value="UniProtKB-KW"/>
</dbReference>
<reference evidence="6 7" key="1">
    <citation type="journal article" date="2022" name="bioRxiv">
        <title>Genomics of Preaxostyla Flagellates Illuminates Evolutionary Transitions and the Path Towards Mitochondrial Loss.</title>
        <authorList>
            <person name="Novak L.V.F."/>
            <person name="Treitli S.C."/>
            <person name="Pyrih J."/>
            <person name="Halakuc P."/>
            <person name="Pipaliya S.V."/>
            <person name="Vacek V."/>
            <person name="Brzon O."/>
            <person name="Soukal P."/>
            <person name="Eme L."/>
            <person name="Dacks J.B."/>
            <person name="Karnkowska A."/>
            <person name="Elias M."/>
            <person name="Hampl V."/>
        </authorList>
    </citation>
    <scope>NUCLEOTIDE SEQUENCE [LARGE SCALE GENOMIC DNA]</scope>
    <source>
        <strain evidence="6">NAU3</strain>
        <tissue evidence="6">Gut</tissue>
    </source>
</reference>
<dbReference type="InterPro" id="IPR008271">
    <property type="entry name" value="Ser/Thr_kinase_AS"/>
</dbReference>
<comment type="similarity">
    <text evidence="4">Belongs to the protein kinase superfamily.</text>
</comment>
<dbReference type="EC" id="2.7.11.1" evidence="6"/>
<keyword evidence="4 6" id="KW-0723">Serine/threonine-protein kinase</keyword>
<feature type="binding site" evidence="3">
    <location>
        <position position="49"/>
    </location>
    <ligand>
        <name>ATP</name>
        <dbReference type="ChEBI" id="CHEBI:30616"/>
    </ligand>
</feature>
<dbReference type="InterPro" id="IPR000719">
    <property type="entry name" value="Prot_kinase_dom"/>
</dbReference>
<gene>
    <name evidence="6" type="ORF">BLNAU_21952</name>
</gene>
<comment type="caution">
    <text evidence="6">The sequence shown here is derived from an EMBL/GenBank/DDBJ whole genome shotgun (WGS) entry which is preliminary data.</text>
</comment>
<keyword evidence="6" id="KW-0418">Kinase</keyword>
<dbReference type="PROSITE" id="PS00108">
    <property type="entry name" value="PROTEIN_KINASE_ST"/>
    <property type="match status" value="1"/>
</dbReference>
<evidence type="ECO:0000256" key="4">
    <source>
        <dbReference type="RuleBase" id="RU000304"/>
    </source>
</evidence>
<evidence type="ECO:0000256" key="1">
    <source>
        <dbReference type="ARBA" id="ARBA00022741"/>
    </source>
</evidence>
<keyword evidence="6" id="KW-0808">Transferase</keyword>
<evidence type="ECO:0000256" key="3">
    <source>
        <dbReference type="PROSITE-ProRule" id="PRU10141"/>
    </source>
</evidence>
<evidence type="ECO:0000256" key="2">
    <source>
        <dbReference type="ARBA" id="ARBA00022840"/>
    </source>
</evidence>
<dbReference type="SMART" id="SM00220">
    <property type="entry name" value="S_TKc"/>
    <property type="match status" value="1"/>
</dbReference>
<sequence length="251" mass="27549">MVRIHARQKAIDEQTLLSKGYTALTAIGAGAFGRVYKCKTRQNKVVAVKIINGDKFDQKEVDIAVQLSKKNSPYLSGVTKSMEAGDYYLIESEFANGGSLQSILDSDGVLQEQKAKRIIEHTLRGLLVLHAEKMIHRDIKPDNILLDVPEGAPNVIDHAIYKLTDFGISRVADAGGLAQTSCGTPPYMAPEILLSEDYDNKCDIWSCGVMLFELMTGQLPFRGQVPSLVQQWLKPPPEVAHASPEGADLLK</sequence>
<keyword evidence="2 3" id="KW-0067">ATP-binding</keyword>
<dbReference type="PROSITE" id="PS50011">
    <property type="entry name" value="PROTEIN_KINASE_DOM"/>
    <property type="match status" value="1"/>
</dbReference>
<proteinExistence type="inferred from homology"/>
<evidence type="ECO:0000313" key="7">
    <source>
        <dbReference type="Proteomes" id="UP001281761"/>
    </source>
</evidence>
<dbReference type="InterPro" id="IPR011009">
    <property type="entry name" value="Kinase-like_dom_sf"/>
</dbReference>
<protein>
    <submittedName>
        <fullName evidence="6">Serine/threonine protein kinase</fullName>
        <ecNumber evidence="6">2.7.11.1</ecNumber>
    </submittedName>
</protein>
<dbReference type="EMBL" id="JARBJD010000362">
    <property type="protein sequence ID" value="KAK2943125.1"/>
    <property type="molecule type" value="Genomic_DNA"/>
</dbReference>
<evidence type="ECO:0000313" key="6">
    <source>
        <dbReference type="EMBL" id="KAK2943125.1"/>
    </source>
</evidence>
<dbReference type="PANTHER" id="PTHR24348">
    <property type="entry name" value="SERINE/THREONINE-PROTEIN KINASE UNC-51-RELATED"/>
    <property type="match status" value="1"/>
</dbReference>
<organism evidence="6 7">
    <name type="scientific">Blattamonas nauphoetae</name>
    <dbReference type="NCBI Taxonomy" id="2049346"/>
    <lineage>
        <taxon>Eukaryota</taxon>
        <taxon>Metamonada</taxon>
        <taxon>Preaxostyla</taxon>
        <taxon>Oxymonadida</taxon>
        <taxon>Blattamonas</taxon>
    </lineage>
</organism>
<dbReference type="InterPro" id="IPR017441">
    <property type="entry name" value="Protein_kinase_ATP_BS"/>
</dbReference>
<dbReference type="InterPro" id="IPR045269">
    <property type="entry name" value="Atg1-like"/>
</dbReference>
<dbReference type="Proteomes" id="UP001281761">
    <property type="component" value="Unassembled WGS sequence"/>
</dbReference>
<keyword evidence="1 3" id="KW-0547">Nucleotide-binding</keyword>
<name>A0ABQ9WUE7_9EUKA</name>
<dbReference type="Gene3D" id="1.10.510.10">
    <property type="entry name" value="Transferase(Phosphotransferase) domain 1"/>
    <property type="match status" value="1"/>
</dbReference>
<dbReference type="SUPFAM" id="SSF56112">
    <property type="entry name" value="Protein kinase-like (PK-like)"/>
    <property type="match status" value="1"/>
</dbReference>
<dbReference type="PIRSF" id="PIRSF000654">
    <property type="entry name" value="Integrin-linked_kinase"/>
    <property type="match status" value="1"/>
</dbReference>